<keyword evidence="4" id="KW-0391">Immunity</keyword>
<dbReference type="Ensembl" id="ENSCGRT00001022494.1">
    <property type="protein sequence ID" value="ENSCGRP00001018250.1"/>
    <property type="gene ID" value="ENSCGRG00001018062.1"/>
</dbReference>
<proteinExistence type="inferred from homology"/>
<keyword evidence="3 8" id="KW-0802">TPR repeat</keyword>
<accession>A0A8C2MJT2</accession>
<sequence length="473" mass="54870">ESMEDSPTNIVAALENLIQENLLQLSCHFTWELVIEDVDMPDLEMRISVNELPDTSNSMRMHNLLAYVRHLKGQHEEALQSLKEAEALTQREQLDKRSLVTWGNCAWVHYLMDSLAEAQAYLDKVENTCKEFSSPFRYRMECAEMDSEEGWALLKCGGQNNRRAMACFAKALKVEPENPDYNNGYAVAAYRQDFNDNSISLEPLRKAVRLNPDDPYLKVLLALKLQNLGKPDEARMYIEEAQANTSCQPYVFGYLAKFYLKEGFVERALSLLYRALQARPLSAFLHYQIGLCYKKQMIQIKEATNMQPRGQDREIADQLIRLAMLHFQKTLELRPTYDTAYVNLAEMYIETGQFGKAEDNFQKVLSMRNLDVTILQDIHFRYGRFQQFCKRSEDRAITHYIKGLKIEVTSSYVRNKLLEALQKLAERRIRQNVHVVESISLLGFVYKLRGDMSEALRCYEKALRLTQALNPEF</sequence>
<feature type="repeat" description="TPR" evidence="8">
    <location>
        <begin position="338"/>
        <end position="371"/>
    </location>
</feature>
<evidence type="ECO:0000256" key="6">
    <source>
        <dbReference type="ARBA" id="ARBA00023118"/>
    </source>
</evidence>
<evidence type="ECO:0000313" key="10">
    <source>
        <dbReference type="Proteomes" id="UP000694386"/>
    </source>
</evidence>
<dbReference type="SUPFAM" id="SSF48452">
    <property type="entry name" value="TPR-like"/>
    <property type="match status" value="2"/>
</dbReference>
<dbReference type="Pfam" id="PF13432">
    <property type="entry name" value="TPR_16"/>
    <property type="match status" value="1"/>
</dbReference>
<dbReference type="GO" id="GO:0045087">
    <property type="term" value="P:innate immune response"/>
    <property type="evidence" value="ECO:0007669"/>
    <property type="project" value="UniProtKB-KW"/>
</dbReference>
<dbReference type="Pfam" id="PF13374">
    <property type="entry name" value="TPR_10"/>
    <property type="match status" value="1"/>
</dbReference>
<dbReference type="InterPro" id="IPR019734">
    <property type="entry name" value="TPR_rpt"/>
</dbReference>
<evidence type="ECO:0000256" key="3">
    <source>
        <dbReference type="ARBA" id="ARBA00022803"/>
    </source>
</evidence>
<evidence type="ECO:0008006" key="11">
    <source>
        <dbReference type="Google" id="ProtNLM"/>
    </source>
</evidence>
<dbReference type="Proteomes" id="UP000694386">
    <property type="component" value="Unplaced"/>
</dbReference>
<dbReference type="GO" id="GO:0051607">
    <property type="term" value="P:defense response to virus"/>
    <property type="evidence" value="ECO:0007669"/>
    <property type="project" value="UniProtKB-KW"/>
</dbReference>
<name>A0A8C2MJT2_CRIGR</name>
<dbReference type="GO" id="GO:0035457">
    <property type="term" value="P:cellular response to interferon-alpha"/>
    <property type="evidence" value="ECO:0007669"/>
    <property type="project" value="UniProtKB-ARBA"/>
</dbReference>
<reference evidence="9" key="2">
    <citation type="submission" date="2025-09" db="UniProtKB">
        <authorList>
            <consortium name="Ensembl"/>
        </authorList>
    </citation>
    <scope>IDENTIFICATION</scope>
</reference>
<dbReference type="Pfam" id="PF13181">
    <property type="entry name" value="TPR_8"/>
    <property type="match status" value="1"/>
</dbReference>
<dbReference type="SMART" id="SM00028">
    <property type="entry name" value="TPR"/>
    <property type="match status" value="6"/>
</dbReference>
<dbReference type="GO" id="GO:0003723">
    <property type="term" value="F:RNA binding"/>
    <property type="evidence" value="ECO:0007669"/>
    <property type="project" value="UniProtKB-KW"/>
</dbReference>
<evidence type="ECO:0000256" key="8">
    <source>
        <dbReference type="PROSITE-ProRule" id="PRU00339"/>
    </source>
</evidence>
<reference evidence="9" key="1">
    <citation type="submission" date="2025-08" db="UniProtKB">
        <authorList>
            <consortium name="Ensembl"/>
        </authorList>
    </citation>
    <scope>IDENTIFICATION</scope>
</reference>
<dbReference type="InterPro" id="IPR011990">
    <property type="entry name" value="TPR-like_helical_dom_sf"/>
</dbReference>
<keyword evidence="1" id="KW-0399">Innate immunity</keyword>
<comment type="similarity">
    <text evidence="7">Belongs to the IFIT family.</text>
</comment>
<keyword evidence="6" id="KW-0051">Antiviral defense</keyword>
<protein>
    <recommendedName>
        <fullName evidence="11">IFIT1</fullName>
    </recommendedName>
</protein>
<evidence type="ECO:0000313" key="9">
    <source>
        <dbReference type="Ensembl" id="ENSCGRP00001018250.1"/>
    </source>
</evidence>
<keyword evidence="2" id="KW-0677">Repeat</keyword>
<dbReference type="PROSITE" id="PS50005">
    <property type="entry name" value="TPR"/>
    <property type="match status" value="2"/>
</dbReference>
<evidence type="ECO:0000256" key="5">
    <source>
        <dbReference type="ARBA" id="ARBA00022884"/>
    </source>
</evidence>
<dbReference type="PANTHER" id="PTHR10271:SF16">
    <property type="entry name" value="INTERFERON-INDUCED PROTEIN WITH TETRATRICOPEPTIDE REPEATS 1B"/>
    <property type="match status" value="1"/>
</dbReference>
<evidence type="ECO:0000256" key="2">
    <source>
        <dbReference type="ARBA" id="ARBA00022737"/>
    </source>
</evidence>
<keyword evidence="5" id="KW-0694">RNA-binding</keyword>
<dbReference type="GO" id="GO:0005829">
    <property type="term" value="C:cytosol"/>
    <property type="evidence" value="ECO:0007669"/>
    <property type="project" value="TreeGrafter"/>
</dbReference>
<dbReference type="Gene3D" id="1.25.40.10">
    <property type="entry name" value="Tetratricopeptide repeat domain"/>
    <property type="match status" value="3"/>
</dbReference>
<dbReference type="Pfam" id="PF13424">
    <property type="entry name" value="TPR_12"/>
    <property type="match status" value="1"/>
</dbReference>
<dbReference type="AlphaFoldDB" id="A0A8C2MJT2"/>
<dbReference type="PANTHER" id="PTHR10271">
    <property type="entry name" value="INTERFERON-INDUCED PROTEIN WITH TETRATRICOPEPTIDE REPEATS"/>
    <property type="match status" value="1"/>
</dbReference>
<organism evidence="9 10">
    <name type="scientific">Cricetulus griseus</name>
    <name type="common">Chinese hamster</name>
    <name type="synonym">Cricetulus barabensis griseus</name>
    <dbReference type="NCBI Taxonomy" id="10029"/>
    <lineage>
        <taxon>Eukaryota</taxon>
        <taxon>Metazoa</taxon>
        <taxon>Chordata</taxon>
        <taxon>Craniata</taxon>
        <taxon>Vertebrata</taxon>
        <taxon>Euteleostomi</taxon>
        <taxon>Mammalia</taxon>
        <taxon>Eutheria</taxon>
        <taxon>Euarchontoglires</taxon>
        <taxon>Glires</taxon>
        <taxon>Rodentia</taxon>
        <taxon>Myomorpha</taxon>
        <taxon>Muroidea</taxon>
        <taxon>Cricetidae</taxon>
        <taxon>Cricetinae</taxon>
        <taxon>Cricetulus</taxon>
    </lineage>
</organism>
<feature type="repeat" description="TPR" evidence="8">
    <location>
        <begin position="436"/>
        <end position="469"/>
    </location>
</feature>
<evidence type="ECO:0000256" key="4">
    <source>
        <dbReference type="ARBA" id="ARBA00022859"/>
    </source>
</evidence>
<dbReference type="FunFam" id="1.25.40.10:FF:000036">
    <property type="entry name" value="interferon-induced protein with tetratricopeptide repeats 5"/>
    <property type="match status" value="1"/>
</dbReference>
<evidence type="ECO:0000256" key="1">
    <source>
        <dbReference type="ARBA" id="ARBA00022588"/>
    </source>
</evidence>
<evidence type="ECO:0000256" key="7">
    <source>
        <dbReference type="ARBA" id="ARBA00038336"/>
    </source>
</evidence>